<proteinExistence type="predicted"/>
<evidence type="ECO:0000313" key="2">
    <source>
        <dbReference type="Proteomes" id="UP001054837"/>
    </source>
</evidence>
<organism evidence="1 2">
    <name type="scientific">Caerostris darwini</name>
    <dbReference type="NCBI Taxonomy" id="1538125"/>
    <lineage>
        <taxon>Eukaryota</taxon>
        <taxon>Metazoa</taxon>
        <taxon>Ecdysozoa</taxon>
        <taxon>Arthropoda</taxon>
        <taxon>Chelicerata</taxon>
        <taxon>Arachnida</taxon>
        <taxon>Araneae</taxon>
        <taxon>Araneomorphae</taxon>
        <taxon>Entelegynae</taxon>
        <taxon>Araneoidea</taxon>
        <taxon>Araneidae</taxon>
        <taxon>Caerostris</taxon>
    </lineage>
</organism>
<protein>
    <submittedName>
        <fullName evidence="1">Uncharacterized protein</fullName>
    </submittedName>
</protein>
<keyword evidence="2" id="KW-1185">Reference proteome</keyword>
<accession>A0AAV4SM16</accession>
<evidence type="ECO:0000313" key="1">
    <source>
        <dbReference type="EMBL" id="GIY34364.1"/>
    </source>
</evidence>
<dbReference type="Proteomes" id="UP001054837">
    <property type="component" value="Unassembled WGS sequence"/>
</dbReference>
<name>A0AAV4SM16_9ARAC</name>
<sequence>MANEGRLHARHKALSSLAKRQLAIDEGLRVGNLSIPQMEGRSLFPSSFPVTNRWPLSVAKEAEMLPCVYLDDSWPRSFG</sequence>
<dbReference type="AlphaFoldDB" id="A0AAV4SM16"/>
<gene>
    <name evidence="1" type="ORF">CDAR_35281</name>
</gene>
<reference evidence="1 2" key="1">
    <citation type="submission" date="2021-06" db="EMBL/GenBank/DDBJ databases">
        <title>Caerostris darwini draft genome.</title>
        <authorList>
            <person name="Kono N."/>
            <person name="Arakawa K."/>
        </authorList>
    </citation>
    <scope>NUCLEOTIDE SEQUENCE [LARGE SCALE GENOMIC DNA]</scope>
</reference>
<comment type="caution">
    <text evidence="1">The sequence shown here is derived from an EMBL/GenBank/DDBJ whole genome shotgun (WGS) entry which is preliminary data.</text>
</comment>
<dbReference type="EMBL" id="BPLQ01008057">
    <property type="protein sequence ID" value="GIY34364.1"/>
    <property type="molecule type" value="Genomic_DNA"/>
</dbReference>